<dbReference type="InterPro" id="IPR008937">
    <property type="entry name" value="Ras-like_GEF"/>
</dbReference>
<comment type="caution">
    <text evidence="6">The sequence shown here is derived from an EMBL/GenBank/DDBJ whole genome shotgun (WGS) entry which is preliminary data.</text>
</comment>
<organism evidence="6 7">
    <name type="scientific">Folsomia candida</name>
    <name type="common">Springtail</name>
    <dbReference type="NCBI Taxonomy" id="158441"/>
    <lineage>
        <taxon>Eukaryota</taxon>
        <taxon>Metazoa</taxon>
        <taxon>Ecdysozoa</taxon>
        <taxon>Arthropoda</taxon>
        <taxon>Hexapoda</taxon>
        <taxon>Collembola</taxon>
        <taxon>Entomobryomorpha</taxon>
        <taxon>Isotomoidea</taxon>
        <taxon>Isotomidae</taxon>
        <taxon>Proisotominae</taxon>
        <taxon>Folsomia</taxon>
    </lineage>
</organism>
<proteinExistence type="predicted"/>
<feature type="domain" description="N-terminal Ras-GEF" evidence="5">
    <location>
        <begin position="113"/>
        <end position="242"/>
    </location>
</feature>
<name>A0A226F688_FOLCA</name>
<evidence type="ECO:0000313" key="6">
    <source>
        <dbReference type="EMBL" id="OXA65017.1"/>
    </source>
</evidence>
<dbReference type="InterPro" id="IPR023578">
    <property type="entry name" value="Ras_GEF_dom_sf"/>
</dbReference>
<dbReference type="CDD" id="cd00155">
    <property type="entry name" value="RasGEF"/>
    <property type="match status" value="1"/>
</dbReference>
<dbReference type="InterPro" id="IPR001895">
    <property type="entry name" value="RASGEF_cat_dom"/>
</dbReference>
<dbReference type="PANTHER" id="PTHR23113:SF356">
    <property type="entry name" value="FI05912P-RELATED"/>
    <property type="match status" value="1"/>
</dbReference>
<dbReference type="PROSITE" id="PS50009">
    <property type="entry name" value="RASGEF_CAT"/>
    <property type="match status" value="1"/>
</dbReference>
<feature type="region of interest" description="Disordered" evidence="3">
    <location>
        <begin position="533"/>
        <end position="561"/>
    </location>
</feature>
<evidence type="ECO:0000256" key="1">
    <source>
        <dbReference type="ARBA" id="ARBA00022658"/>
    </source>
</evidence>
<dbReference type="InterPro" id="IPR036964">
    <property type="entry name" value="RASGEF_cat_dom_sf"/>
</dbReference>
<feature type="region of interest" description="Disordered" evidence="3">
    <location>
        <begin position="82"/>
        <end position="101"/>
    </location>
</feature>
<dbReference type="PROSITE" id="PS00720">
    <property type="entry name" value="RASGEF"/>
    <property type="match status" value="1"/>
</dbReference>
<dbReference type="OrthoDB" id="20825at2759"/>
<keyword evidence="7" id="KW-1185">Reference proteome</keyword>
<dbReference type="SMART" id="SM00147">
    <property type="entry name" value="RasGEF"/>
    <property type="match status" value="1"/>
</dbReference>
<evidence type="ECO:0000259" key="5">
    <source>
        <dbReference type="PROSITE" id="PS50212"/>
    </source>
</evidence>
<dbReference type="OMA" id="TWAKVQS"/>
<dbReference type="InterPro" id="IPR000651">
    <property type="entry name" value="Ras-like_Gua-exchang_fac_N"/>
</dbReference>
<dbReference type="SUPFAM" id="SSF48366">
    <property type="entry name" value="Ras GEF"/>
    <property type="match status" value="1"/>
</dbReference>
<keyword evidence="1 2" id="KW-0344">Guanine-nucleotide releasing factor</keyword>
<reference evidence="6 7" key="1">
    <citation type="submission" date="2015-12" db="EMBL/GenBank/DDBJ databases">
        <title>The genome of Folsomia candida.</title>
        <authorList>
            <person name="Faddeeva A."/>
            <person name="Derks M.F."/>
            <person name="Anvar Y."/>
            <person name="Smit S."/>
            <person name="Van Straalen N."/>
            <person name="Roelofs D."/>
        </authorList>
    </citation>
    <scope>NUCLEOTIDE SEQUENCE [LARGE SCALE GENOMIC DNA]</scope>
    <source>
        <strain evidence="6 7">VU population</strain>
        <tissue evidence="6">Whole body</tissue>
    </source>
</reference>
<dbReference type="EMBL" id="LNIX01000001">
    <property type="protein sequence ID" value="OXA65017.1"/>
    <property type="molecule type" value="Genomic_DNA"/>
</dbReference>
<gene>
    <name evidence="6" type="ORF">Fcan01_03022</name>
</gene>
<evidence type="ECO:0000256" key="3">
    <source>
        <dbReference type="SAM" id="MobiDB-lite"/>
    </source>
</evidence>
<dbReference type="AlphaFoldDB" id="A0A226F688"/>
<evidence type="ECO:0000256" key="2">
    <source>
        <dbReference type="PROSITE-ProRule" id="PRU00168"/>
    </source>
</evidence>
<evidence type="ECO:0000259" key="4">
    <source>
        <dbReference type="PROSITE" id="PS50009"/>
    </source>
</evidence>
<dbReference type="PROSITE" id="PS50212">
    <property type="entry name" value="RASGEF_NTER"/>
    <property type="match status" value="1"/>
</dbReference>
<protein>
    <submittedName>
        <fullName evidence="6">Ras-GEF domain-containing family member 1B-A</fullName>
    </submittedName>
</protein>
<dbReference type="SMART" id="SM00229">
    <property type="entry name" value="RasGEFN"/>
    <property type="match status" value="1"/>
</dbReference>
<dbReference type="Pfam" id="PF00618">
    <property type="entry name" value="RasGEF_N"/>
    <property type="match status" value="1"/>
</dbReference>
<feature type="domain" description="Ras-GEF" evidence="4">
    <location>
        <begin position="275"/>
        <end position="519"/>
    </location>
</feature>
<dbReference type="Pfam" id="PF00617">
    <property type="entry name" value="RasGEF"/>
    <property type="match status" value="1"/>
</dbReference>
<evidence type="ECO:0000313" key="7">
    <source>
        <dbReference type="Proteomes" id="UP000198287"/>
    </source>
</evidence>
<sequence>MRGGRNLLKALRLGRSRRRGSGDWWKSSGRRHRNSNDLIIVGFTTLPQTPLTANGSLPATSILTNGSHPIEVAETMHPIAEENGRHRPQSSQSSSSSANGRTPCDWDNALVYQDTNLVSGTLDALIQHLVPTQSYYPDRAYVFAFLLSSRLYIRPHELLGRVFRLAMVTPSHSPKYQSLKEVKIVGHIIQLMGEWTELFPYDFRDERMMGHVRTITQKCVCVDPSIRKEVGNLLSSLLAKLTALERYEDFLHRINTEAALGEPGALSSVLTMCPSPSMLAQQLTHIELERLSKIGPEEFVQAFAKDSSQVEYKDMKKTRNLESYVQWFNRLSYYCASEICKMQKKKTRIRVIEYFIETARECFNIGNFNSLMAIIAGLNMSPVARMKKTWAKVNLSQLAVLEHQMDPSSNFTSYRSTLKAAVWRSAGATDERQRIVIPFFSLLVKDLYFLNEGCASQLGNGHINFDKFWQLAKQVTEVVAWQQIQCPFPKVQTVLTALQTAPVFGESALYLSSFECETAENAQEKERVKYLKSDGVNRISGTPPSTKEAKGSKSEKEKSHK</sequence>
<feature type="compositionally biased region" description="Basic and acidic residues" evidence="3">
    <location>
        <begin position="547"/>
        <end position="561"/>
    </location>
</feature>
<dbReference type="GO" id="GO:0007265">
    <property type="term" value="P:Ras protein signal transduction"/>
    <property type="evidence" value="ECO:0007669"/>
    <property type="project" value="TreeGrafter"/>
</dbReference>
<dbReference type="InterPro" id="IPR019804">
    <property type="entry name" value="Ras_G-nucl-exch_fac_CS"/>
</dbReference>
<dbReference type="Proteomes" id="UP000198287">
    <property type="component" value="Unassembled WGS sequence"/>
</dbReference>
<dbReference type="Gene3D" id="1.20.870.10">
    <property type="entry name" value="Son of sevenless (SoS) protein Chain: S domain 1"/>
    <property type="match status" value="1"/>
</dbReference>
<accession>A0A226F688</accession>
<dbReference type="GO" id="GO:0005085">
    <property type="term" value="F:guanyl-nucleotide exchange factor activity"/>
    <property type="evidence" value="ECO:0007669"/>
    <property type="project" value="UniProtKB-KW"/>
</dbReference>
<dbReference type="Gene3D" id="1.10.840.10">
    <property type="entry name" value="Ras guanine-nucleotide exchange factors catalytic domain"/>
    <property type="match status" value="1"/>
</dbReference>
<dbReference type="GO" id="GO:0005886">
    <property type="term" value="C:plasma membrane"/>
    <property type="evidence" value="ECO:0007669"/>
    <property type="project" value="TreeGrafter"/>
</dbReference>
<dbReference type="CDD" id="cd06224">
    <property type="entry name" value="REM"/>
    <property type="match status" value="1"/>
</dbReference>
<dbReference type="PANTHER" id="PTHR23113">
    <property type="entry name" value="GUANINE NUCLEOTIDE EXCHANGE FACTOR"/>
    <property type="match status" value="1"/>
</dbReference>